<dbReference type="InterPro" id="IPR011009">
    <property type="entry name" value="Kinase-like_dom_sf"/>
</dbReference>
<dbReference type="OrthoDB" id="6238979at2759"/>
<proteinExistence type="predicted"/>
<dbReference type="AlphaFoldDB" id="A0A0R3XDC7"/>
<dbReference type="EMBL" id="UYWX01024757">
    <property type="protein sequence ID" value="VDM36883.1"/>
    <property type="molecule type" value="Genomic_DNA"/>
</dbReference>
<protein>
    <submittedName>
        <fullName evidence="3">Receptor protein serine/threonine kinase</fullName>
    </submittedName>
</protein>
<name>A0A0R3XDC7_HYDTA</name>
<organism evidence="3">
    <name type="scientific">Hydatigena taeniaeformis</name>
    <name type="common">Feline tapeworm</name>
    <name type="synonym">Taenia taeniaeformis</name>
    <dbReference type="NCBI Taxonomy" id="6205"/>
    <lineage>
        <taxon>Eukaryota</taxon>
        <taxon>Metazoa</taxon>
        <taxon>Spiralia</taxon>
        <taxon>Lophotrochozoa</taxon>
        <taxon>Platyhelminthes</taxon>
        <taxon>Cestoda</taxon>
        <taxon>Eucestoda</taxon>
        <taxon>Cyclophyllidea</taxon>
        <taxon>Taeniidae</taxon>
        <taxon>Hydatigera</taxon>
    </lineage>
</organism>
<reference evidence="3" key="1">
    <citation type="submission" date="2017-02" db="UniProtKB">
        <authorList>
            <consortium name="WormBaseParasite"/>
        </authorList>
    </citation>
    <scope>IDENTIFICATION</scope>
</reference>
<dbReference type="SUPFAM" id="SSF56112">
    <property type="entry name" value="Protein kinase-like (PK-like)"/>
    <property type="match status" value="1"/>
</dbReference>
<evidence type="ECO:0000313" key="2">
    <source>
        <dbReference type="Proteomes" id="UP000274429"/>
    </source>
</evidence>
<dbReference type="STRING" id="6205.A0A0R3XDC7"/>
<accession>A0A0R3XDC7</accession>
<gene>
    <name evidence="1" type="ORF">TTAC_LOCUS11537</name>
</gene>
<keyword evidence="2" id="KW-1185">Reference proteome</keyword>
<evidence type="ECO:0000313" key="1">
    <source>
        <dbReference type="EMBL" id="VDM36883.1"/>
    </source>
</evidence>
<evidence type="ECO:0000313" key="3">
    <source>
        <dbReference type="WBParaSite" id="TTAC_0001155401-mRNA-1"/>
    </source>
</evidence>
<dbReference type="WBParaSite" id="TTAC_0001155401-mRNA-1">
    <property type="protein sequence ID" value="TTAC_0001155401-mRNA-1"/>
    <property type="gene ID" value="TTAC_0001155401"/>
</dbReference>
<reference evidence="1 2" key="2">
    <citation type="submission" date="2018-11" db="EMBL/GenBank/DDBJ databases">
        <authorList>
            <consortium name="Pathogen Informatics"/>
        </authorList>
    </citation>
    <scope>NUCLEOTIDE SEQUENCE [LARGE SCALE GENOMIC DNA]</scope>
</reference>
<dbReference type="Proteomes" id="UP000274429">
    <property type="component" value="Unassembled WGS sequence"/>
</dbReference>
<sequence>MVGTRGRPALAHRNICLENLYLKADGGVCIGGLEYAICAPPSPLPLSMEQLTQTFNAHVREWSTALLPSQPIFSCLNTFNDGDRFSQIASVPLFPEWWPVCGLQVGSPTYMAPEVCAHTLRTESWIELVVLRYLVRNLKARFDIALTIIDVTSLETGHPYYTCNHICNGTSFLIM</sequence>